<accession>A0A918YRU5</accession>
<dbReference type="FunFam" id="3.40.50.720:FF:000173">
    <property type="entry name" value="3-oxoacyl-[acyl-carrier protein] reductase"/>
    <property type="match status" value="1"/>
</dbReference>
<proteinExistence type="inferred from homology"/>
<dbReference type="InterPro" id="IPR057326">
    <property type="entry name" value="KR_dom"/>
</dbReference>
<dbReference type="AlphaFoldDB" id="A0A918YRU5"/>
<keyword evidence="2" id="KW-0560">Oxidoreductase</keyword>
<dbReference type="Proteomes" id="UP000655443">
    <property type="component" value="Unassembled WGS sequence"/>
</dbReference>
<dbReference type="Gene3D" id="3.40.50.720">
    <property type="entry name" value="NAD(P)-binding Rossmann-like Domain"/>
    <property type="match status" value="1"/>
</dbReference>
<keyword evidence="5" id="KW-1185">Reference proteome</keyword>
<dbReference type="Pfam" id="PF13561">
    <property type="entry name" value="adh_short_C2"/>
    <property type="match status" value="1"/>
</dbReference>
<reference evidence="4" key="2">
    <citation type="submission" date="2020-09" db="EMBL/GenBank/DDBJ databases">
        <authorList>
            <person name="Sun Q."/>
            <person name="Ohkuma M."/>
        </authorList>
    </citation>
    <scope>NUCLEOTIDE SEQUENCE</scope>
    <source>
        <strain evidence="4">JCM 4714</strain>
    </source>
</reference>
<dbReference type="PANTHER" id="PTHR43639">
    <property type="entry name" value="OXIDOREDUCTASE, SHORT-CHAIN DEHYDROGENASE/REDUCTASE FAMILY (AFU_ORTHOLOGUE AFUA_5G02870)"/>
    <property type="match status" value="1"/>
</dbReference>
<feature type="domain" description="Ketoreductase" evidence="3">
    <location>
        <begin position="9"/>
        <end position="189"/>
    </location>
</feature>
<evidence type="ECO:0000256" key="2">
    <source>
        <dbReference type="ARBA" id="ARBA00023002"/>
    </source>
</evidence>
<gene>
    <name evidence="4" type="primary">fabG</name>
    <name evidence="4" type="ORF">GCM10010339_85270</name>
</gene>
<dbReference type="PRINTS" id="PR00080">
    <property type="entry name" value="SDRFAMILY"/>
</dbReference>
<dbReference type="PANTHER" id="PTHR43639:SF1">
    <property type="entry name" value="SHORT-CHAIN DEHYDROGENASE_REDUCTASE FAMILY PROTEIN"/>
    <property type="match status" value="1"/>
</dbReference>
<dbReference type="SMART" id="SM00822">
    <property type="entry name" value="PKS_KR"/>
    <property type="match status" value="1"/>
</dbReference>
<dbReference type="InterPro" id="IPR002347">
    <property type="entry name" value="SDR_fam"/>
</dbReference>
<sequence>MSGADEEPRVALVSGGSRGLGRLLVERLLADGWRVATFSREPAVGLGVDAGGGYDESRFFWGRADLTDPGSLRAFVAEVQRRFGRLDLLVNNAGRLHEGLLLTTPLTKVTELIAVNLTASVVLAQCCAKPMVKNGGGAIVNVSSINAIRGFRGVSVYAAAKAGVDGFMRSLARELGAFDIRVNSVVPGFFDSDMTSHVPEQQRKRIEGRTPLGRLGTAQEVADAVLFLASPAARFITGQSIVVDGGITC</sequence>
<dbReference type="EMBL" id="BMVG01000050">
    <property type="protein sequence ID" value="GHE14468.1"/>
    <property type="molecule type" value="Genomic_DNA"/>
</dbReference>
<dbReference type="PRINTS" id="PR00081">
    <property type="entry name" value="GDHRDH"/>
</dbReference>
<dbReference type="GO" id="GO:0016491">
    <property type="term" value="F:oxidoreductase activity"/>
    <property type="evidence" value="ECO:0007669"/>
    <property type="project" value="UniProtKB-KW"/>
</dbReference>
<evidence type="ECO:0000313" key="5">
    <source>
        <dbReference type="Proteomes" id="UP000655443"/>
    </source>
</evidence>
<evidence type="ECO:0000313" key="4">
    <source>
        <dbReference type="EMBL" id="GHE14468.1"/>
    </source>
</evidence>
<evidence type="ECO:0000256" key="1">
    <source>
        <dbReference type="ARBA" id="ARBA00006484"/>
    </source>
</evidence>
<comment type="similarity">
    <text evidence="1">Belongs to the short-chain dehydrogenases/reductases (SDR) family.</text>
</comment>
<protein>
    <submittedName>
        <fullName evidence="4">Beta-ketoacyl-ACP reductase</fullName>
    </submittedName>
</protein>
<reference evidence="4" key="1">
    <citation type="journal article" date="2014" name="Int. J. Syst. Evol. Microbiol.">
        <title>Complete genome sequence of Corynebacterium casei LMG S-19264T (=DSM 44701T), isolated from a smear-ripened cheese.</title>
        <authorList>
            <consortium name="US DOE Joint Genome Institute (JGI-PGF)"/>
            <person name="Walter F."/>
            <person name="Albersmeier A."/>
            <person name="Kalinowski J."/>
            <person name="Ruckert C."/>
        </authorList>
    </citation>
    <scope>NUCLEOTIDE SEQUENCE</scope>
    <source>
        <strain evidence="4">JCM 4714</strain>
    </source>
</reference>
<dbReference type="InterPro" id="IPR020904">
    <property type="entry name" value="Sc_DH/Rdtase_CS"/>
</dbReference>
<dbReference type="RefSeq" id="WP_189958930.1">
    <property type="nucleotide sequence ID" value="NZ_BMVG01000050.1"/>
</dbReference>
<name>A0A918YRU5_9ACTN</name>
<dbReference type="PROSITE" id="PS00061">
    <property type="entry name" value="ADH_SHORT"/>
    <property type="match status" value="1"/>
</dbReference>
<comment type="caution">
    <text evidence="4">The sequence shown here is derived from an EMBL/GenBank/DDBJ whole genome shotgun (WGS) entry which is preliminary data.</text>
</comment>
<evidence type="ECO:0000259" key="3">
    <source>
        <dbReference type="SMART" id="SM00822"/>
    </source>
</evidence>
<dbReference type="SUPFAM" id="SSF51735">
    <property type="entry name" value="NAD(P)-binding Rossmann-fold domains"/>
    <property type="match status" value="1"/>
</dbReference>
<dbReference type="InterPro" id="IPR036291">
    <property type="entry name" value="NAD(P)-bd_dom_sf"/>
</dbReference>
<organism evidence="4 5">
    <name type="scientific">Streptomyces alanosinicus</name>
    <dbReference type="NCBI Taxonomy" id="68171"/>
    <lineage>
        <taxon>Bacteria</taxon>
        <taxon>Bacillati</taxon>
        <taxon>Actinomycetota</taxon>
        <taxon>Actinomycetes</taxon>
        <taxon>Kitasatosporales</taxon>
        <taxon>Streptomycetaceae</taxon>
        <taxon>Streptomyces</taxon>
    </lineage>
</organism>